<dbReference type="PANTHER" id="PTHR13100:SF10">
    <property type="entry name" value="CELL GROWTH-REGULATING NUCLEOLAR PROTEIN"/>
    <property type="match status" value="1"/>
</dbReference>
<keyword evidence="2" id="KW-0479">Metal-binding</keyword>
<evidence type="ECO:0000256" key="7">
    <source>
        <dbReference type="ARBA" id="ARBA00061084"/>
    </source>
</evidence>
<feature type="compositionally biased region" description="Basic and acidic residues" evidence="9">
    <location>
        <begin position="181"/>
        <end position="203"/>
    </location>
</feature>
<dbReference type="GO" id="GO:0005730">
    <property type="term" value="C:nucleolus"/>
    <property type="evidence" value="ECO:0007669"/>
    <property type="project" value="TreeGrafter"/>
</dbReference>
<evidence type="ECO:0000256" key="9">
    <source>
        <dbReference type="SAM" id="MobiDB-lite"/>
    </source>
</evidence>
<feature type="compositionally biased region" description="Polar residues" evidence="9">
    <location>
        <begin position="211"/>
        <end position="222"/>
    </location>
</feature>
<evidence type="ECO:0000256" key="3">
    <source>
        <dbReference type="ARBA" id="ARBA00022737"/>
    </source>
</evidence>
<evidence type="ECO:0000256" key="1">
    <source>
        <dbReference type="ARBA" id="ARBA00004123"/>
    </source>
</evidence>
<dbReference type="VEuPathDB" id="FungiDB:SeMB42_g01285"/>
<dbReference type="GO" id="GO:0003677">
    <property type="term" value="F:DNA binding"/>
    <property type="evidence" value="ECO:0007669"/>
    <property type="project" value="InterPro"/>
</dbReference>
<dbReference type="AlphaFoldDB" id="A0A507CWE8"/>
<keyword evidence="5" id="KW-0862">Zinc</keyword>
<dbReference type="FunFam" id="3.30.1490.490:FF:000001">
    <property type="entry name" value="cell growth-regulating nucleolar protein-like"/>
    <property type="match status" value="1"/>
</dbReference>
<evidence type="ECO:0000256" key="6">
    <source>
        <dbReference type="ARBA" id="ARBA00023242"/>
    </source>
</evidence>
<dbReference type="EMBL" id="QEAM01000220">
    <property type="protein sequence ID" value="TPX43519.1"/>
    <property type="molecule type" value="Genomic_DNA"/>
</dbReference>
<dbReference type="Proteomes" id="UP000320475">
    <property type="component" value="Unassembled WGS sequence"/>
</dbReference>
<dbReference type="GO" id="GO:0000122">
    <property type="term" value="P:negative regulation of transcription by RNA polymerase II"/>
    <property type="evidence" value="ECO:0007669"/>
    <property type="project" value="TreeGrafter"/>
</dbReference>
<feature type="compositionally biased region" description="Low complexity" evidence="9">
    <location>
        <begin position="153"/>
        <end position="166"/>
    </location>
</feature>
<evidence type="ECO:0000256" key="4">
    <source>
        <dbReference type="ARBA" id="ARBA00022771"/>
    </source>
</evidence>
<dbReference type="Proteomes" id="UP000317494">
    <property type="component" value="Unassembled WGS sequence"/>
</dbReference>
<evidence type="ECO:0000313" key="13">
    <source>
        <dbReference type="Proteomes" id="UP000317494"/>
    </source>
</evidence>
<feature type="domain" description="Zinc finger C2H2 LYAR-type" evidence="10">
    <location>
        <begin position="30"/>
        <end position="57"/>
    </location>
</feature>
<dbReference type="Gene3D" id="3.30.1490.490">
    <property type="match status" value="1"/>
</dbReference>
<evidence type="ECO:0000256" key="5">
    <source>
        <dbReference type="ARBA" id="ARBA00022833"/>
    </source>
</evidence>
<dbReference type="SUPFAM" id="SSF57667">
    <property type="entry name" value="beta-beta-alpha zinc fingers"/>
    <property type="match status" value="2"/>
</dbReference>
<accession>A0A507CWE8</accession>
<dbReference type="PROSITE" id="PS51804">
    <property type="entry name" value="ZF_C2HC_LYAR"/>
    <property type="match status" value="2"/>
</dbReference>
<gene>
    <name evidence="11" type="ORF">SeLEV6574_g05016</name>
    <name evidence="12" type="ORF">SeMB42_g01285</name>
</gene>
<keyword evidence="3" id="KW-0677">Repeat</keyword>
<keyword evidence="6" id="KW-0539">Nucleus</keyword>
<comment type="similarity">
    <text evidence="7">Belongs to the UPF0743 family.</text>
</comment>
<keyword evidence="4 8" id="KW-0863">Zinc-finger</keyword>
<dbReference type="InterPro" id="IPR036236">
    <property type="entry name" value="Znf_C2H2_sf"/>
</dbReference>
<evidence type="ECO:0000256" key="2">
    <source>
        <dbReference type="ARBA" id="ARBA00022723"/>
    </source>
</evidence>
<name>A0A507CWE8_9FUNG</name>
<proteinExistence type="inferred from homology"/>
<dbReference type="InterPro" id="IPR014898">
    <property type="entry name" value="Znf_C2H2_LYAR"/>
</dbReference>
<feature type="region of interest" description="Disordered" evidence="9">
    <location>
        <begin position="61"/>
        <end position="227"/>
    </location>
</feature>
<dbReference type="InterPro" id="IPR039999">
    <property type="entry name" value="LYAR"/>
</dbReference>
<reference evidence="13 14" key="1">
    <citation type="journal article" date="2019" name="Sci. Rep.">
        <title>Comparative genomics of chytrid fungi reveal insights into the obligate biotrophic and pathogenic lifestyle of Synchytrium endobioticum.</title>
        <authorList>
            <person name="van de Vossenberg B.T.L.H."/>
            <person name="Warris S."/>
            <person name="Nguyen H.D.T."/>
            <person name="van Gent-Pelzer M.P.E."/>
            <person name="Joly D.L."/>
            <person name="van de Geest H.C."/>
            <person name="Bonants P.J.M."/>
            <person name="Smith D.S."/>
            <person name="Levesque C.A."/>
            <person name="van der Lee T.A.J."/>
        </authorList>
    </citation>
    <scope>NUCLEOTIDE SEQUENCE [LARGE SCALE GENOMIC DNA]</scope>
    <source>
        <strain evidence="11 14">LEV6574</strain>
        <strain evidence="12 13">MB42</strain>
    </source>
</reference>
<comment type="caution">
    <text evidence="11">The sequence shown here is derived from an EMBL/GenBank/DDBJ whole genome shotgun (WGS) entry which is preliminary data.</text>
</comment>
<feature type="compositionally biased region" description="Polar residues" evidence="9">
    <location>
        <begin position="95"/>
        <end position="106"/>
    </location>
</feature>
<evidence type="ECO:0000259" key="10">
    <source>
        <dbReference type="Pfam" id="PF08790"/>
    </source>
</evidence>
<comment type="subcellular location">
    <subcellularLocation>
        <location evidence="1">Nucleus</location>
    </subcellularLocation>
</comment>
<protein>
    <recommendedName>
        <fullName evidence="10">Zinc finger C2H2 LYAR-type domain-containing protein</fullName>
    </recommendedName>
</protein>
<keyword evidence="13" id="KW-1185">Reference proteome</keyword>
<evidence type="ECO:0000313" key="14">
    <source>
        <dbReference type="Proteomes" id="UP000320475"/>
    </source>
</evidence>
<dbReference type="GO" id="GO:0008270">
    <property type="term" value="F:zinc ion binding"/>
    <property type="evidence" value="ECO:0007669"/>
    <property type="project" value="UniProtKB-KW"/>
</dbReference>
<organism evidence="11 14">
    <name type="scientific">Synchytrium endobioticum</name>
    <dbReference type="NCBI Taxonomy" id="286115"/>
    <lineage>
        <taxon>Eukaryota</taxon>
        <taxon>Fungi</taxon>
        <taxon>Fungi incertae sedis</taxon>
        <taxon>Chytridiomycota</taxon>
        <taxon>Chytridiomycota incertae sedis</taxon>
        <taxon>Chytridiomycetes</taxon>
        <taxon>Synchytriales</taxon>
        <taxon>Synchytriaceae</taxon>
        <taxon>Synchytrium</taxon>
    </lineage>
</organism>
<dbReference type="PANTHER" id="PTHR13100">
    <property type="entry name" value="CELL GROWTH-REGULATING NUCLEOLAR PROTEIN LYAR"/>
    <property type="match status" value="1"/>
</dbReference>
<feature type="compositionally biased region" description="Polar residues" evidence="9">
    <location>
        <begin position="130"/>
        <end position="140"/>
    </location>
</feature>
<dbReference type="GO" id="GO:0006364">
    <property type="term" value="P:rRNA processing"/>
    <property type="evidence" value="ECO:0007669"/>
    <property type="project" value="TreeGrafter"/>
</dbReference>
<dbReference type="STRING" id="286115.A0A507CWE8"/>
<sequence length="376" mass="41420">MVSFVCEVCQETLKKAKLDAHFNRCSNAQFTCVDCSTTFHGDNYKIHKSCISEEEKYQKSLYKPKKEKKKDQKQSPLLPDTTGTINGHADGEQIGTEQPNLAQSPKSEPLIPQIRKQSKKRSVETDETQDGTNPKNTTDAQPEKKKKKKKKATSTAESSVASAPAEDTSKELVMNDVINEEVPKELTSEPNEVREKSLSKDELPVAEEPSESTSHAESTSRSVGAASTLGVNKKGAVPVWTRAPRTVEQTLGKFVDNPEIIPVLQSVVQEVFTEKDLAVSLGELTDYICSITAQRLQSQGIVVDPKTLTKLPNYFNLHCMVSATKQANTYMLTIPNQTTPMNDRHRLSASEADTPDMGDDTGLGWVIDKNPTPAIL</sequence>
<dbReference type="EMBL" id="QEAN01000032">
    <property type="protein sequence ID" value="TPX52604.1"/>
    <property type="molecule type" value="Genomic_DNA"/>
</dbReference>
<evidence type="ECO:0000313" key="12">
    <source>
        <dbReference type="EMBL" id="TPX52604.1"/>
    </source>
</evidence>
<evidence type="ECO:0000256" key="8">
    <source>
        <dbReference type="PROSITE-ProRule" id="PRU01145"/>
    </source>
</evidence>
<evidence type="ECO:0000313" key="11">
    <source>
        <dbReference type="EMBL" id="TPX43519.1"/>
    </source>
</evidence>
<dbReference type="Pfam" id="PF08790">
    <property type="entry name" value="zf-LYAR"/>
    <property type="match status" value="1"/>
</dbReference>
<dbReference type="OrthoDB" id="21474at2759"/>